<dbReference type="EC" id="4.2.1.22" evidence="4 11"/>
<accession>A0A0M0JM56</accession>
<dbReference type="InterPro" id="IPR001216">
    <property type="entry name" value="P-phosphate_BS"/>
</dbReference>
<comment type="cofactor">
    <cofactor evidence="1 11">
        <name>pyridoxal 5'-phosphate</name>
        <dbReference type="ChEBI" id="CHEBI:597326"/>
    </cofactor>
</comment>
<evidence type="ECO:0000256" key="3">
    <source>
        <dbReference type="ARBA" id="ARBA00007103"/>
    </source>
</evidence>
<evidence type="ECO:0000256" key="4">
    <source>
        <dbReference type="ARBA" id="ARBA00012041"/>
    </source>
</evidence>
<keyword evidence="7 11" id="KW-0456">Lyase</keyword>
<feature type="region of interest" description="Disordered" evidence="12">
    <location>
        <begin position="571"/>
        <end position="592"/>
    </location>
</feature>
<dbReference type="InterPro" id="IPR050214">
    <property type="entry name" value="Cys_Synth/Cystath_Beta-Synth"/>
</dbReference>
<dbReference type="SUPFAM" id="SSF53686">
    <property type="entry name" value="Tryptophan synthase beta subunit-like PLP-dependent enzymes"/>
    <property type="match status" value="1"/>
</dbReference>
<dbReference type="EMBL" id="JWZX01002699">
    <property type="protein sequence ID" value="KOO27560.1"/>
    <property type="molecule type" value="Genomic_DNA"/>
</dbReference>
<evidence type="ECO:0000313" key="14">
    <source>
        <dbReference type="EMBL" id="KOO27560.1"/>
    </source>
</evidence>
<dbReference type="InterPro" id="IPR000644">
    <property type="entry name" value="CBS_dom"/>
</dbReference>
<organism evidence="14 15">
    <name type="scientific">Chrysochromulina tobinii</name>
    <dbReference type="NCBI Taxonomy" id="1460289"/>
    <lineage>
        <taxon>Eukaryota</taxon>
        <taxon>Haptista</taxon>
        <taxon>Haptophyta</taxon>
        <taxon>Prymnesiophyceae</taxon>
        <taxon>Prymnesiales</taxon>
        <taxon>Chrysochromulinaceae</taxon>
        <taxon>Chrysochromulina</taxon>
    </lineage>
</organism>
<dbReference type="CDD" id="cd04608">
    <property type="entry name" value="CBS_pair_CBS"/>
    <property type="match status" value="1"/>
</dbReference>
<dbReference type="PROSITE" id="PS00901">
    <property type="entry name" value="CYS_SYNTHASE"/>
    <property type="match status" value="1"/>
</dbReference>
<dbReference type="InterPro" id="IPR001926">
    <property type="entry name" value="TrpB-like_PALP"/>
</dbReference>
<keyword evidence="6 10" id="KW-0129">CBS domain</keyword>
<dbReference type="NCBIfam" id="TIGR01137">
    <property type="entry name" value="cysta_beta"/>
    <property type="match status" value="1"/>
</dbReference>
<evidence type="ECO:0000256" key="2">
    <source>
        <dbReference type="ARBA" id="ARBA00005003"/>
    </source>
</evidence>
<feature type="domain" description="CBS" evidence="13">
    <location>
        <begin position="384"/>
        <end position="440"/>
    </location>
</feature>
<evidence type="ECO:0000256" key="7">
    <source>
        <dbReference type="ARBA" id="ARBA00023239"/>
    </source>
</evidence>
<dbReference type="Pfam" id="PF00291">
    <property type="entry name" value="PALP"/>
    <property type="match status" value="1"/>
</dbReference>
<dbReference type="InterPro" id="IPR005857">
    <property type="entry name" value="Cysta_beta_synth"/>
</dbReference>
<evidence type="ECO:0000256" key="5">
    <source>
        <dbReference type="ARBA" id="ARBA00022898"/>
    </source>
</evidence>
<dbReference type="FunFam" id="3.40.50.1100:FF:000003">
    <property type="entry name" value="Cystathionine beta-synthase"/>
    <property type="match status" value="1"/>
</dbReference>
<comment type="pathway">
    <text evidence="2">Amino-acid biosynthesis; L-cysteine biosynthesis; L-cysteine from L-homocysteine and L-serine: step 1/2.</text>
</comment>
<feature type="region of interest" description="Disordered" evidence="12">
    <location>
        <begin position="761"/>
        <end position="787"/>
    </location>
</feature>
<evidence type="ECO:0000256" key="8">
    <source>
        <dbReference type="ARBA" id="ARBA00026192"/>
    </source>
</evidence>
<gene>
    <name evidence="14" type="ORF">Ctob_003332</name>
</gene>
<keyword evidence="5 11" id="KW-0663">Pyridoxal phosphate</keyword>
<protein>
    <recommendedName>
        <fullName evidence="8 11">Cystathionine beta-synthase</fullName>
        <ecNumber evidence="4 11">4.2.1.22</ecNumber>
    </recommendedName>
</protein>
<comment type="similarity">
    <text evidence="3 11">Belongs to the cysteine synthase/cystathionine beta-synthase family.</text>
</comment>
<dbReference type="Pfam" id="PF00571">
    <property type="entry name" value="CBS"/>
    <property type="match status" value="1"/>
</dbReference>
<evidence type="ECO:0000313" key="15">
    <source>
        <dbReference type="Proteomes" id="UP000037460"/>
    </source>
</evidence>
<dbReference type="AlphaFoldDB" id="A0A0M0JM56"/>
<feature type="compositionally biased region" description="Pro residues" evidence="12">
    <location>
        <begin position="763"/>
        <end position="776"/>
    </location>
</feature>
<dbReference type="GO" id="GO:0006535">
    <property type="term" value="P:cysteine biosynthetic process from serine"/>
    <property type="evidence" value="ECO:0007669"/>
    <property type="project" value="UniProtKB-UniRule"/>
</dbReference>
<name>A0A0M0JM56_9EUKA</name>
<dbReference type="Proteomes" id="UP000037460">
    <property type="component" value="Unassembled WGS sequence"/>
</dbReference>
<dbReference type="InterPro" id="IPR046342">
    <property type="entry name" value="CBS_dom_sf"/>
</dbReference>
<evidence type="ECO:0000256" key="9">
    <source>
        <dbReference type="ARBA" id="ARBA00047490"/>
    </source>
</evidence>
<dbReference type="GO" id="GO:0005737">
    <property type="term" value="C:cytoplasm"/>
    <property type="evidence" value="ECO:0007669"/>
    <property type="project" value="InterPro"/>
</dbReference>
<evidence type="ECO:0000256" key="12">
    <source>
        <dbReference type="SAM" id="MobiDB-lite"/>
    </source>
</evidence>
<dbReference type="UniPathway" id="UPA00136">
    <property type="reaction ID" value="UER00201"/>
</dbReference>
<evidence type="ECO:0000256" key="6">
    <source>
        <dbReference type="ARBA" id="ARBA00023122"/>
    </source>
</evidence>
<reference evidence="15" key="1">
    <citation type="journal article" date="2015" name="PLoS Genet.">
        <title>Genome Sequence and Transcriptome Analyses of Chrysochromulina tobin: Metabolic Tools for Enhanced Algal Fitness in the Prominent Order Prymnesiales (Haptophyceae).</title>
        <authorList>
            <person name="Hovde B.T."/>
            <person name="Deodato C.R."/>
            <person name="Hunsperger H.M."/>
            <person name="Ryken S.A."/>
            <person name="Yost W."/>
            <person name="Jha R.K."/>
            <person name="Patterson J."/>
            <person name="Monnat R.J. Jr."/>
            <person name="Barlow S.B."/>
            <person name="Starkenburg S.R."/>
            <person name="Cattolico R.A."/>
        </authorList>
    </citation>
    <scope>NUCLEOTIDE SEQUENCE</scope>
    <source>
        <strain evidence="15">CCMP291</strain>
    </source>
</reference>
<comment type="caution">
    <text evidence="14">The sequence shown here is derived from an EMBL/GenBank/DDBJ whole genome shotgun (WGS) entry which is preliminary data.</text>
</comment>
<evidence type="ECO:0000256" key="10">
    <source>
        <dbReference type="PROSITE-ProRule" id="PRU00703"/>
    </source>
</evidence>
<comment type="catalytic activity">
    <reaction evidence="9 11">
        <text>L-homocysteine + L-serine = L,L-cystathionine + H2O</text>
        <dbReference type="Rhea" id="RHEA:10112"/>
        <dbReference type="ChEBI" id="CHEBI:15377"/>
        <dbReference type="ChEBI" id="CHEBI:33384"/>
        <dbReference type="ChEBI" id="CHEBI:58161"/>
        <dbReference type="ChEBI" id="CHEBI:58199"/>
        <dbReference type="EC" id="4.2.1.22"/>
    </reaction>
</comment>
<sequence>MRSDSSLPPPGWERPLISSSILDHVGCTPLVRINKIGKGTHECEILAKCEFMNAGGSVKDRIGKRMILDAEKQGRIKPGDTIIEPTSGNTGIGLAITALIRGYRMIITLPEKMSNEKMNMLKALGAEIIRTPTEAAWDAPESHIGVAKRLHAQIPNSHILDQYTNPSNPLAHYDGTAHEILYQCGGHVDMVVIGAGTGGTITGIARRLKEQLGSNVRVVGVDPQGSILAQPDSLNAHKIGESYLVEGIGYDFIPGVLDRSLIDEWIKTDDAASLKMARRLVREEGLLCGGSSGAAMHAALLAAKGLGRGQRVVVLLPDASRNYMSKFIDDNWMVEQGMEPASLLTRPSALLGLIEDHVGGGLLVNRPPGAHLEWWADKTAVDLDLPSPITVPPTMAIAEAVKVMRAYGIDQLPVVEDSLGVVGVVTLGHLSSKILSNGASPRDPCSKLMFTRFACAPLNTKLAAFSRIFERDAFCLIVAPIRHLPVHAPRLPVALHDASSFTSPKQVVVAVCTQIDLLKFVMDGATAARPGTVVDAVRTASASLPPEPPTSPNERGNQMDCAQLAWQFMKPGPAHAPSPPKTSPAKWTAPLPPARITTASDRLAFKAEAARRRLDTVIESSNRAESLGRGGNEMDCAQLAWQFMKQPAMTQPDAAYRRLPPSNRPSGHTTDVAAMAAAHEAHVWEEAHEEKAWREAHAEKALRDAYMEHAWRAALDEKAARDEAAAFYKATDGSRHAADGAAGSRPELQCAQLAWSFMKLKRPSPPQISPATPPSSPETKHCASPDLPTSKGVNGMPAIDINAIDINAIDINAGEAGKDRHATLDWSFGPDGHVSVDLKPTGTLLEDNEASGAPTRFASCLASPAIPSTTGCDGKALDEALPKMELK</sequence>
<evidence type="ECO:0000256" key="1">
    <source>
        <dbReference type="ARBA" id="ARBA00001933"/>
    </source>
</evidence>
<dbReference type="SUPFAM" id="SSF54631">
    <property type="entry name" value="CBS-domain pair"/>
    <property type="match status" value="1"/>
</dbReference>
<evidence type="ECO:0000256" key="11">
    <source>
        <dbReference type="RuleBase" id="RU361204"/>
    </source>
</evidence>
<dbReference type="PANTHER" id="PTHR10314">
    <property type="entry name" value="CYSTATHIONINE BETA-SYNTHASE"/>
    <property type="match status" value="1"/>
</dbReference>
<dbReference type="Gene3D" id="3.10.580.10">
    <property type="entry name" value="CBS-domain"/>
    <property type="match status" value="1"/>
</dbReference>
<dbReference type="GO" id="GO:0019343">
    <property type="term" value="P:cysteine biosynthetic process via cystathionine"/>
    <property type="evidence" value="ECO:0007669"/>
    <property type="project" value="UniProtKB-UniRule"/>
</dbReference>
<dbReference type="GO" id="GO:0004122">
    <property type="term" value="F:cystathionine beta-synthase activity"/>
    <property type="evidence" value="ECO:0007669"/>
    <property type="project" value="UniProtKB-UniRule"/>
</dbReference>
<dbReference type="SMART" id="SM00116">
    <property type="entry name" value="CBS"/>
    <property type="match status" value="1"/>
</dbReference>
<dbReference type="PROSITE" id="PS51371">
    <property type="entry name" value="CBS"/>
    <property type="match status" value="1"/>
</dbReference>
<keyword evidence="15" id="KW-1185">Reference proteome</keyword>
<keyword evidence="11" id="KW-0028">Amino-acid biosynthesis</keyword>
<dbReference type="Gene3D" id="3.40.50.1100">
    <property type="match status" value="2"/>
</dbReference>
<proteinExistence type="inferred from homology"/>
<dbReference type="CDD" id="cd01561">
    <property type="entry name" value="CBS_like"/>
    <property type="match status" value="1"/>
</dbReference>
<dbReference type="InterPro" id="IPR046353">
    <property type="entry name" value="CBS_C"/>
</dbReference>
<dbReference type="InterPro" id="IPR036052">
    <property type="entry name" value="TrpB-like_PALP_sf"/>
</dbReference>
<evidence type="ECO:0000259" key="13">
    <source>
        <dbReference type="PROSITE" id="PS51371"/>
    </source>
</evidence>
<dbReference type="OrthoDB" id="728at2759"/>
<keyword evidence="11" id="KW-0198">Cysteine biosynthesis</keyword>
<dbReference type="FunFam" id="3.40.50.1100:FF:000118">
    <property type="entry name" value="Related to CYS4-cystathionine beta-synthase"/>
    <property type="match status" value="1"/>
</dbReference>